<dbReference type="Proteomes" id="UP001501175">
    <property type="component" value="Unassembled WGS sequence"/>
</dbReference>
<evidence type="ECO:0000259" key="2">
    <source>
        <dbReference type="Pfam" id="PF06283"/>
    </source>
</evidence>
<proteinExistence type="predicted"/>
<dbReference type="InterPro" id="IPR006311">
    <property type="entry name" value="TAT_signal"/>
</dbReference>
<evidence type="ECO:0000313" key="3">
    <source>
        <dbReference type="EMBL" id="GAA4462715.1"/>
    </source>
</evidence>
<dbReference type="SUPFAM" id="SSF52317">
    <property type="entry name" value="Class I glutamine amidotransferase-like"/>
    <property type="match status" value="1"/>
</dbReference>
<dbReference type="PROSITE" id="PS51318">
    <property type="entry name" value="TAT"/>
    <property type="match status" value="1"/>
</dbReference>
<organism evidence="3 4">
    <name type="scientific">Nibrella saemangeumensis</name>
    <dbReference type="NCBI Taxonomy" id="1084526"/>
    <lineage>
        <taxon>Bacteria</taxon>
        <taxon>Pseudomonadati</taxon>
        <taxon>Bacteroidota</taxon>
        <taxon>Cytophagia</taxon>
        <taxon>Cytophagales</taxon>
        <taxon>Spirosomataceae</taxon>
        <taxon>Nibrella</taxon>
    </lineage>
</organism>
<dbReference type="InterPro" id="IPR029062">
    <property type="entry name" value="Class_I_gatase-like"/>
</dbReference>
<dbReference type="Gene3D" id="3.40.50.880">
    <property type="match status" value="1"/>
</dbReference>
<gene>
    <name evidence="3" type="ORF">GCM10023189_39740</name>
</gene>
<reference evidence="4" key="1">
    <citation type="journal article" date="2019" name="Int. J. Syst. Evol. Microbiol.">
        <title>The Global Catalogue of Microorganisms (GCM) 10K type strain sequencing project: providing services to taxonomists for standard genome sequencing and annotation.</title>
        <authorList>
            <consortium name="The Broad Institute Genomics Platform"/>
            <consortium name="The Broad Institute Genome Sequencing Center for Infectious Disease"/>
            <person name="Wu L."/>
            <person name="Ma J."/>
        </authorList>
    </citation>
    <scope>NUCLEOTIDE SEQUENCE [LARGE SCALE GENOMIC DNA]</scope>
    <source>
        <strain evidence="4">JCM 17927</strain>
    </source>
</reference>
<dbReference type="Pfam" id="PF06283">
    <property type="entry name" value="ThuA"/>
    <property type="match status" value="1"/>
</dbReference>
<comment type="caution">
    <text evidence="3">The sequence shown here is derived from an EMBL/GenBank/DDBJ whole genome shotgun (WGS) entry which is preliminary data.</text>
</comment>
<accession>A0ABP8NAN4</accession>
<dbReference type="EMBL" id="BAABHD010000071">
    <property type="protein sequence ID" value="GAA4462715.1"/>
    <property type="molecule type" value="Genomic_DNA"/>
</dbReference>
<protein>
    <recommendedName>
        <fullName evidence="2">ThuA-like domain-containing protein</fullName>
    </recommendedName>
</protein>
<evidence type="ECO:0000313" key="4">
    <source>
        <dbReference type="Proteomes" id="UP001501175"/>
    </source>
</evidence>
<feature type="domain" description="ThuA-like" evidence="2">
    <location>
        <begin position="93"/>
        <end position="277"/>
    </location>
</feature>
<keyword evidence="4" id="KW-1185">Reference proteome</keyword>
<dbReference type="RefSeq" id="WP_345246279.1">
    <property type="nucleotide sequence ID" value="NZ_BAABHD010000071.1"/>
</dbReference>
<feature type="chain" id="PRO_5046768974" description="ThuA-like domain-containing protein" evidence="1">
    <location>
        <begin position="32"/>
        <end position="303"/>
    </location>
</feature>
<dbReference type="InterPro" id="IPR029010">
    <property type="entry name" value="ThuA-like"/>
</dbReference>
<name>A0ABP8NAN4_9BACT</name>
<evidence type="ECO:0000256" key="1">
    <source>
        <dbReference type="SAM" id="SignalP"/>
    </source>
</evidence>
<keyword evidence="1" id="KW-0732">Signal</keyword>
<sequence>MRSKRRLFLQQASGLLGVTSLLGLAKAAALANPSPSAQRKAEKPLVVFVTGDHEYSSELTMPLFAAELEKNYGMRTKVLKSTPDHNGEKDIPGLEALREADLAVFFLRWRLLPKEQLQYIEDYLKSGKPAMGFRTTTHAFNYPEGDERRRWNAFGEFAFGSPPGWGGPAKHTHYGHKSTTDVSVIPQAAKHPILTGVTPAFHVPSWLYHVLPNYPPKGAVPLLMGKAVNPDKAAVDNPVAWTWQNEWGGKTFLTTLGHPEDFKVEAVQRLVINAIHWELGKPVPKKWKGNVGIDIKYDQHEKA</sequence>
<feature type="signal peptide" evidence="1">
    <location>
        <begin position="1"/>
        <end position="31"/>
    </location>
</feature>